<name>A0A838A7X7_9PSEU</name>
<feature type="region of interest" description="Disordered" evidence="1">
    <location>
        <begin position="40"/>
        <end position="65"/>
    </location>
</feature>
<reference evidence="2 3" key="1">
    <citation type="submission" date="2020-07" db="EMBL/GenBank/DDBJ databases">
        <title>Genome of Haloechinothrix sp.</title>
        <authorList>
            <person name="Tang S.-K."/>
            <person name="Yang L."/>
            <person name="Zhu W.-Y."/>
        </authorList>
    </citation>
    <scope>NUCLEOTIDE SEQUENCE [LARGE SCALE GENOMIC DNA]</scope>
    <source>
        <strain evidence="2 3">YIM 98757</strain>
    </source>
</reference>
<gene>
    <name evidence="2" type="ORF">H0B56_07045</name>
</gene>
<keyword evidence="3" id="KW-1185">Reference proteome</keyword>
<dbReference type="RefSeq" id="WP_180892106.1">
    <property type="nucleotide sequence ID" value="NZ_JACCKD010000002.1"/>
</dbReference>
<dbReference type="EMBL" id="JACCKD010000002">
    <property type="protein sequence ID" value="MBA0125295.1"/>
    <property type="molecule type" value="Genomic_DNA"/>
</dbReference>
<evidence type="ECO:0000256" key="1">
    <source>
        <dbReference type="SAM" id="MobiDB-lite"/>
    </source>
</evidence>
<feature type="compositionally biased region" description="Basic and acidic residues" evidence="1">
    <location>
        <begin position="55"/>
        <end position="65"/>
    </location>
</feature>
<organism evidence="2 3">
    <name type="scientific">Haloechinothrix aidingensis</name>
    <dbReference type="NCBI Taxonomy" id="2752311"/>
    <lineage>
        <taxon>Bacteria</taxon>
        <taxon>Bacillati</taxon>
        <taxon>Actinomycetota</taxon>
        <taxon>Actinomycetes</taxon>
        <taxon>Pseudonocardiales</taxon>
        <taxon>Pseudonocardiaceae</taxon>
        <taxon>Haloechinothrix</taxon>
    </lineage>
</organism>
<dbReference type="Proteomes" id="UP000582974">
    <property type="component" value="Unassembled WGS sequence"/>
</dbReference>
<protein>
    <submittedName>
        <fullName evidence="2">Uncharacterized protein</fullName>
    </submittedName>
</protein>
<evidence type="ECO:0000313" key="2">
    <source>
        <dbReference type="EMBL" id="MBA0125295.1"/>
    </source>
</evidence>
<proteinExistence type="predicted"/>
<sequence length="65" mass="7554">MQAFWILMLLALFGTPVLLVVVWDSIDRIRSRAVAGRHRAVERDPEGWPPHRHTLASDEVRPVRR</sequence>
<evidence type="ECO:0000313" key="3">
    <source>
        <dbReference type="Proteomes" id="UP000582974"/>
    </source>
</evidence>
<accession>A0A838A7X7</accession>
<dbReference type="AlphaFoldDB" id="A0A838A7X7"/>
<comment type="caution">
    <text evidence="2">The sequence shown here is derived from an EMBL/GenBank/DDBJ whole genome shotgun (WGS) entry which is preliminary data.</text>
</comment>